<dbReference type="Proteomes" id="UP001165427">
    <property type="component" value="Unassembled WGS sequence"/>
</dbReference>
<dbReference type="InterPro" id="IPR013785">
    <property type="entry name" value="Aldolase_TIM"/>
</dbReference>
<dbReference type="PANTHER" id="PTHR42880">
    <property type="entry name" value="HOMOCITRATE SYNTHASE"/>
    <property type="match status" value="1"/>
</dbReference>
<evidence type="ECO:0000256" key="1">
    <source>
        <dbReference type="ARBA" id="ARBA00006154"/>
    </source>
</evidence>
<gene>
    <name evidence="4" type="ORF">MRX98_00025</name>
</gene>
<dbReference type="SUPFAM" id="SSF51569">
    <property type="entry name" value="Aldolase"/>
    <property type="match status" value="1"/>
</dbReference>
<evidence type="ECO:0000259" key="3">
    <source>
        <dbReference type="PROSITE" id="PS50991"/>
    </source>
</evidence>
<dbReference type="Gene3D" id="3.20.20.70">
    <property type="entry name" value="Aldolase class I"/>
    <property type="match status" value="1"/>
</dbReference>
<comment type="similarity">
    <text evidence="1">Belongs to the alpha-IPM synthase/homocitrate synthase family.</text>
</comment>
<dbReference type="GO" id="GO:0046912">
    <property type="term" value="F:acyltransferase activity, acyl groups converted into alkyl on transfer"/>
    <property type="evidence" value="ECO:0007669"/>
    <property type="project" value="InterPro"/>
</dbReference>
<evidence type="ECO:0000256" key="2">
    <source>
        <dbReference type="ARBA" id="ARBA00022679"/>
    </source>
</evidence>
<comment type="caution">
    <text evidence="4">The sequence shown here is derived from an EMBL/GenBank/DDBJ whole genome shotgun (WGS) entry which is preliminary data.</text>
</comment>
<keyword evidence="2" id="KW-0808">Transferase</keyword>
<feature type="domain" description="Pyruvate carboxyltransferase" evidence="3">
    <location>
        <begin position="11"/>
        <end position="262"/>
    </location>
</feature>
<reference evidence="4" key="1">
    <citation type="submission" date="2022-04" db="EMBL/GenBank/DDBJ databases">
        <title>Desulfatitalea alkaliphila sp. nov., a novel anaerobic sulfate-reducing bacterium isolated from terrestrial mud volcano, Taman Peninsula, Russia.</title>
        <authorList>
            <person name="Khomyakova M.A."/>
            <person name="Merkel A.Y."/>
            <person name="Slobodkin A.I."/>
        </authorList>
    </citation>
    <scope>NUCLEOTIDE SEQUENCE</scope>
    <source>
        <strain evidence="4">M08but</strain>
    </source>
</reference>
<dbReference type="InterPro" id="IPR000891">
    <property type="entry name" value="PYR_CT"/>
</dbReference>
<proteinExistence type="inferred from homology"/>
<dbReference type="PROSITE" id="PS50991">
    <property type="entry name" value="PYR_CT"/>
    <property type="match status" value="1"/>
</dbReference>
<protein>
    <recommendedName>
        <fullName evidence="3">Pyruvate carboxyltransferase domain-containing protein</fullName>
    </recommendedName>
</protein>
<dbReference type="GO" id="GO:0019752">
    <property type="term" value="P:carboxylic acid metabolic process"/>
    <property type="evidence" value="ECO:0007669"/>
    <property type="project" value="InterPro"/>
</dbReference>
<dbReference type="InterPro" id="IPR054691">
    <property type="entry name" value="LeuA/HCS_post-cat"/>
</dbReference>
<accession>A0AA41R0F6</accession>
<evidence type="ECO:0000313" key="5">
    <source>
        <dbReference type="Proteomes" id="UP001165427"/>
    </source>
</evidence>
<dbReference type="PANTHER" id="PTHR42880:SF1">
    <property type="entry name" value="ISOPROPYLMALATE_HOMOCITRATE_CITRAMALATE SYNTHASE FAMILY PROTEIN"/>
    <property type="match status" value="1"/>
</dbReference>
<sequence length="373" mass="39259">MHPPALHRRPVTLVDTTLRDGLQAPGVAMGREDRLAIARALAAIGIDELEIGTPAMGPSEIRTMRAIAALGLPCRLSAWCRARPEDLDAAAAGRADTVHISLPLSDIHLAALGKDPAWPLDRLHALVPPARARFKRVTIGAQDATRAPAERLIAIARAAAALGVHRLRIADTVGIARPAAVTALIEALITAAPDLPLEFHAHNDLGLATANALAAAEAGAAALSLTVNGLGERAGNAALEQVAVLLDSHPDLTSRLDPAGLPALCRRVARAAERPIPPGQPIVGAMAFTHASGIHCHALLRNPDTYQPFPPERIGRRQRFLPGPHSGRTGLRHLLQQAGIPASVDQLSALQTLLREPAPPCRAADSRSVRNTF</sequence>
<organism evidence="4 5">
    <name type="scientific">Desulfatitalea alkaliphila</name>
    <dbReference type="NCBI Taxonomy" id="2929485"/>
    <lineage>
        <taxon>Bacteria</taxon>
        <taxon>Pseudomonadati</taxon>
        <taxon>Thermodesulfobacteriota</taxon>
        <taxon>Desulfobacteria</taxon>
        <taxon>Desulfobacterales</taxon>
        <taxon>Desulfosarcinaceae</taxon>
        <taxon>Desulfatitalea</taxon>
    </lineage>
</organism>
<dbReference type="RefSeq" id="WP_246901924.1">
    <property type="nucleotide sequence ID" value="NZ_JALJRB010000001.1"/>
</dbReference>
<dbReference type="Pfam" id="PF00682">
    <property type="entry name" value="HMGL-like"/>
    <property type="match status" value="1"/>
</dbReference>
<keyword evidence="5" id="KW-1185">Reference proteome</keyword>
<dbReference type="PROSITE" id="PS00816">
    <property type="entry name" value="AIPM_HOMOCIT_SYNTH_2"/>
    <property type="match status" value="1"/>
</dbReference>
<dbReference type="AlphaFoldDB" id="A0AA41R0F6"/>
<dbReference type="InterPro" id="IPR002034">
    <property type="entry name" value="AIPM/Hcit_synth_CS"/>
</dbReference>
<name>A0AA41R0F6_9BACT</name>
<dbReference type="Gene3D" id="1.10.238.260">
    <property type="match status" value="1"/>
</dbReference>
<evidence type="ECO:0000313" key="4">
    <source>
        <dbReference type="EMBL" id="MCJ8498940.1"/>
    </source>
</evidence>
<dbReference type="EMBL" id="JALJRB010000001">
    <property type="protein sequence ID" value="MCJ8498940.1"/>
    <property type="molecule type" value="Genomic_DNA"/>
</dbReference>
<dbReference type="Pfam" id="PF22617">
    <property type="entry name" value="HCS_D2"/>
    <property type="match status" value="1"/>
</dbReference>